<evidence type="ECO:0000313" key="8">
    <source>
        <dbReference type="EMBL" id="MBB5985281.1"/>
    </source>
</evidence>
<evidence type="ECO:0000256" key="3">
    <source>
        <dbReference type="ARBA" id="ARBA00022795"/>
    </source>
</evidence>
<feature type="domain" description="FlgD/Vpr Ig-like" evidence="7">
    <location>
        <begin position="117"/>
        <end position="183"/>
    </location>
</feature>
<proteinExistence type="inferred from homology"/>
<protein>
    <recommendedName>
        <fullName evidence="2 5">Basal-body rod modification protein FlgD</fullName>
    </recommendedName>
</protein>
<dbReference type="Proteomes" id="UP001138540">
    <property type="component" value="Unassembled WGS sequence"/>
</dbReference>
<feature type="region of interest" description="Disordered" evidence="6">
    <location>
        <begin position="1"/>
        <end position="21"/>
    </location>
</feature>
<evidence type="ECO:0000256" key="2">
    <source>
        <dbReference type="ARBA" id="ARBA00016013"/>
    </source>
</evidence>
<dbReference type="Pfam" id="PF03963">
    <property type="entry name" value="FlgD"/>
    <property type="match status" value="1"/>
</dbReference>
<keyword evidence="8" id="KW-0969">Cilium</keyword>
<comment type="caution">
    <text evidence="8">The sequence shown here is derived from an EMBL/GenBank/DDBJ whole genome shotgun (WGS) entry which is preliminary data.</text>
</comment>
<reference evidence="8 9" key="1">
    <citation type="submission" date="2020-08" db="EMBL/GenBank/DDBJ databases">
        <title>Exploring microbial biodiversity for novel pathways involved in the catabolism of aromatic compounds derived from lignin.</title>
        <authorList>
            <person name="Elkins J."/>
        </authorList>
    </citation>
    <scope>NUCLEOTIDE SEQUENCE [LARGE SCALE GENOMIC DNA]</scope>
    <source>
        <strain evidence="8 9">B1D3A</strain>
    </source>
</reference>
<gene>
    <name evidence="8" type="ORF">HNP60_001255</name>
</gene>
<dbReference type="InterPro" id="IPR025965">
    <property type="entry name" value="FlgD/Vpr_Ig-like"/>
</dbReference>
<dbReference type="Pfam" id="PF13860">
    <property type="entry name" value="FlgD_ig"/>
    <property type="match status" value="1"/>
</dbReference>
<organism evidence="8 9">
    <name type="scientific">Sphingobium lignivorans</name>
    <dbReference type="NCBI Taxonomy" id="2735886"/>
    <lineage>
        <taxon>Bacteria</taxon>
        <taxon>Pseudomonadati</taxon>
        <taxon>Pseudomonadota</taxon>
        <taxon>Alphaproteobacteria</taxon>
        <taxon>Sphingomonadales</taxon>
        <taxon>Sphingomonadaceae</taxon>
        <taxon>Sphingobium</taxon>
    </lineage>
</organism>
<evidence type="ECO:0000256" key="6">
    <source>
        <dbReference type="SAM" id="MobiDB-lite"/>
    </source>
</evidence>
<evidence type="ECO:0000256" key="5">
    <source>
        <dbReference type="RuleBase" id="RU362076"/>
    </source>
</evidence>
<dbReference type="EMBL" id="JACHKA010000001">
    <property type="protein sequence ID" value="MBB5985281.1"/>
    <property type="molecule type" value="Genomic_DNA"/>
</dbReference>
<evidence type="ECO:0000256" key="4">
    <source>
        <dbReference type="ARBA" id="ARBA00024746"/>
    </source>
</evidence>
<keyword evidence="8" id="KW-0966">Cell projection</keyword>
<evidence type="ECO:0000259" key="7">
    <source>
        <dbReference type="Pfam" id="PF13860"/>
    </source>
</evidence>
<comment type="function">
    <text evidence="4 5">Required for flagellar hook formation. May act as a scaffolding protein.</text>
</comment>
<accession>A0ABR6NDZ1</accession>
<comment type="similarity">
    <text evidence="1 5">Belongs to the FlgD family.</text>
</comment>
<dbReference type="Gene3D" id="2.30.30.910">
    <property type="match status" value="1"/>
</dbReference>
<dbReference type="InterPro" id="IPR005648">
    <property type="entry name" value="FlgD"/>
</dbReference>
<keyword evidence="9" id="KW-1185">Reference proteome</keyword>
<dbReference type="RefSeq" id="WP_184151458.1">
    <property type="nucleotide sequence ID" value="NZ_JACHKA010000001.1"/>
</dbReference>
<evidence type="ECO:0000256" key="1">
    <source>
        <dbReference type="ARBA" id="ARBA00010577"/>
    </source>
</evidence>
<keyword evidence="3 5" id="KW-1005">Bacterial flagellum biogenesis</keyword>
<sequence length="227" mass="23366">MTTTSASQTSSPWTVDPTTSFTNQNLAETKKASNQTIDMSGFLTLLTAQMQFQDPFEPTDNSQMVAQMAQFSSLSAQAESNSLLGNIADSVSGARLSDAASWIGKSMLVKSNIATPDRTGAYAGEITLGAAADGVAIDLVNANGQVVKTLEFGALGAGASSFFWDGMDEAGNFIGGEALQVKVRGANPTQVATWASIAAVQSPASGTGSQLITPLGNFSPTDAIRLG</sequence>
<name>A0ABR6NDZ1_9SPHN</name>
<keyword evidence="8" id="KW-0282">Flagellum</keyword>
<evidence type="ECO:0000313" key="9">
    <source>
        <dbReference type="Proteomes" id="UP001138540"/>
    </source>
</evidence>
<dbReference type="Gene3D" id="2.60.40.4070">
    <property type="match status" value="1"/>
</dbReference>